<dbReference type="GeneID" id="100900969"/>
<feature type="binding site" evidence="9">
    <location>
        <position position="64"/>
    </location>
    <ligand>
        <name>Fe cation</name>
        <dbReference type="ChEBI" id="CHEBI:24875"/>
        <label>1</label>
    </ligand>
</feature>
<dbReference type="Gene3D" id="1.25.10.10">
    <property type="entry name" value="Leucine-rich Repeat Variant"/>
    <property type="match status" value="2"/>
</dbReference>
<dbReference type="PROSITE" id="PS51462">
    <property type="entry name" value="NUDIX"/>
    <property type="match status" value="1"/>
</dbReference>
<sequence length="589" mass="66290">MVTTNGSSKAQVGENQLRQIGRVLNDPKRPLKERFRALFTLKNLEGGVPYISEAFGDKSALLLHELAYCLGQTRDPKAIPTLVKVLADANMEAIARHEAGEALGAIGVLHQEARSVLEKHKNDANPVIAETCQLALRRIEFIHSAAYKESDLGNCNYSSIDPTPPFEKDSKTIEELREILIDPKNSLWERYRAMFSLRNLGSPGAIKILGEALFCPSSALFRHEVAFVFGQLQSIESIPYLTKCLENTAELAMVRHECAEALGSIATDDCMELLKKYLTDPEDVVRESCEVALDMCEYENSAEFQYADTLQKMRQVHNNCRNGFYAGTEIRRAEVPVEKVSWEVDFPEYQPTEYESEVLRNRPWSDPKITGVDSPMKFNEVDGEVNRKSHEGEYEVVNGLPRNPHGRTGIAGRGRLGRYGPNHAADPIVTRWQRDEQGKQVFDKTTLMPILEFVAIQRKDNGEWAIPGGMVDPGETVNLTLKREFLEEAMNSDTGLSENQRELVEKFFEKGETIYEGYVDDPRNTDNAWMETTAVNYHDERGHTVGNMKLSAGSDAGKVRWMPLSQELALYASHASFLEKVASKLQAHW</sequence>
<name>A0AAJ7SF17_9ACAR</name>
<dbReference type="InterPro" id="IPR016024">
    <property type="entry name" value="ARM-type_fold"/>
</dbReference>
<dbReference type="GO" id="GO:0047631">
    <property type="term" value="F:ADP-ribose diphosphatase activity"/>
    <property type="evidence" value="ECO:0007669"/>
    <property type="project" value="InterPro"/>
</dbReference>
<dbReference type="EC" id="1.14.99.29" evidence="9"/>
<dbReference type="PANTHER" id="PTHR13030:SF8">
    <property type="entry name" value="ADP-RIBOSE PYROPHOSPHATASE, MITOCHONDRIAL"/>
    <property type="match status" value="1"/>
</dbReference>
<dbReference type="Pfam" id="PF00293">
    <property type="entry name" value="NUDIX"/>
    <property type="match status" value="1"/>
</dbReference>
<keyword evidence="6 9" id="KW-0408">Iron</keyword>
<dbReference type="HAMAP" id="MF_03101">
    <property type="entry name" value="Deoxyhypusine_hydroxylase"/>
    <property type="match status" value="1"/>
</dbReference>
<proteinExistence type="inferred from homology"/>
<dbReference type="Pfam" id="PF13646">
    <property type="entry name" value="HEAT_2"/>
    <property type="match status" value="2"/>
</dbReference>
<comment type="cofactor">
    <cofactor evidence="9">
        <name>Fe(2+)</name>
        <dbReference type="ChEBI" id="CHEBI:29033"/>
    </cofactor>
    <text evidence="9">Binds 2 Fe(2+) ions per subunit.</text>
</comment>
<dbReference type="FunFam" id="3.90.79.10:FF:000021">
    <property type="entry name" value="ADP-ribose pyrophosphatase, mitochondrial isoform X1"/>
    <property type="match status" value="1"/>
</dbReference>
<reference evidence="12" key="1">
    <citation type="submission" date="2025-08" db="UniProtKB">
        <authorList>
            <consortium name="RefSeq"/>
        </authorList>
    </citation>
    <scope>IDENTIFICATION</scope>
</reference>
<evidence type="ECO:0000256" key="5">
    <source>
        <dbReference type="ARBA" id="ARBA00023002"/>
    </source>
</evidence>
<dbReference type="Pfam" id="PF03130">
    <property type="entry name" value="HEAT_PBS"/>
    <property type="match status" value="1"/>
</dbReference>
<dbReference type="GO" id="GO:0019135">
    <property type="term" value="F:deoxyhypusine monooxygenase activity"/>
    <property type="evidence" value="ECO:0007669"/>
    <property type="project" value="UniProtKB-UniRule"/>
</dbReference>
<evidence type="ECO:0000259" key="10">
    <source>
        <dbReference type="PROSITE" id="PS51462"/>
    </source>
</evidence>
<dbReference type="InterPro" id="IPR011989">
    <property type="entry name" value="ARM-like"/>
</dbReference>
<protein>
    <recommendedName>
        <fullName evidence="9">Deoxyhypusine hydroxylase</fullName>
        <shortName evidence="9">DOHH</shortName>
        <ecNumber evidence="9">1.14.99.29</ecNumber>
    </recommendedName>
    <alternativeName>
        <fullName evidence="9">Deoxyhypusine dioxygenase</fullName>
    </alternativeName>
    <alternativeName>
        <fullName evidence="9">Deoxyhypusine monooxygenase</fullName>
    </alternativeName>
</protein>
<feature type="domain" description="Nudix hydrolase" evidence="10">
    <location>
        <begin position="432"/>
        <end position="584"/>
    </location>
</feature>
<evidence type="ECO:0000313" key="11">
    <source>
        <dbReference type="Proteomes" id="UP000694867"/>
    </source>
</evidence>
<keyword evidence="3 9" id="KW-0479">Metal-binding</keyword>
<evidence type="ECO:0000256" key="4">
    <source>
        <dbReference type="ARBA" id="ARBA00022737"/>
    </source>
</evidence>
<organism evidence="11 12">
    <name type="scientific">Galendromus occidentalis</name>
    <name type="common">western predatory mite</name>
    <dbReference type="NCBI Taxonomy" id="34638"/>
    <lineage>
        <taxon>Eukaryota</taxon>
        <taxon>Metazoa</taxon>
        <taxon>Ecdysozoa</taxon>
        <taxon>Arthropoda</taxon>
        <taxon>Chelicerata</taxon>
        <taxon>Arachnida</taxon>
        <taxon>Acari</taxon>
        <taxon>Parasitiformes</taxon>
        <taxon>Mesostigmata</taxon>
        <taxon>Gamasina</taxon>
        <taxon>Phytoseioidea</taxon>
        <taxon>Phytoseiidae</taxon>
        <taxon>Typhlodrominae</taxon>
        <taxon>Galendromus</taxon>
    </lineage>
</organism>
<evidence type="ECO:0000256" key="8">
    <source>
        <dbReference type="ARBA" id="ARBA00023256"/>
    </source>
</evidence>
<dbReference type="AlphaFoldDB" id="A0AAJ7SF17"/>
<dbReference type="SUPFAM" id="SSF48371">
    <property type="entry name" value="ARM repeat"/>
    <property type="match status" value="1"/>
</dbReference>
<gene>
    <name evidence="12" type="primary">LOC100900969</name>
</gene>
<evidence type="ECO:0000256" key="2">
    <source>
        <dbReference type="ARBA" id="ARBA00005041"/>
    </source>
</evidence>
<evidence type="ECO:0000256" key="1">
    <source>
        <dbReference type="ARBA" id="ARBA00000068"/>
    </source>
</evidence>
<dbReference type="Gene3D" id="3.90.79.10">
    <property type="entry name" value="Nucleoside Triphosphate Pyrophosphohydrolase"/>
    <property type="match status" value="1"/>
</dbReference>
<feature type="binding site" evidence="9">
    <location>
        <position position="256"/>
    </location>
    <ligand>
        <name>Fe cation</name>
        <dbReference type="ChEBI" id="CHEBI:24875"/>
        <label>2</label>
    </ligand>
</feature>
<dbReference type="GO" id="GO:0046872">
    <property type="term" value="F:metal ion binding"/>
    <property type="evidence" value="ECO:0007669"/>
    <property type="project" value="UniProtKB-KW"/>
</dbReference>
<feature type="binding site" evidence="9">
    <location>
        <position position="223"/>
    </location>
    <ligand>
        <name>Fe cation</name>
        <dbReference type="ChEBI" id="CHEBI:24875"/>
        <label>2</label>
    </ligand>
</feature>
<dbReference type="KEGG" id="goe:100900969"/>
<dbReference type="SMART" id="SM00567">
    <property type="entry name" value="EZ_HEAT"/>
    <property type="match status" value="6"/>
</dbReference>
<evidence type="ECO:0000256" key="3">
    <source>
        <dbReference type="ARBA" id="ARBA00022723"/>
    </source>
</evidence>
<keyword evidence="4" id="KW-0677">Repeat</keyword>
<dbReference type="PANTHER" id="PTHR13030">
    <property type="entry name" value="NUDIX HYDROLASE"/>
    <property type="match status" value="1"/>
</dbReference>
<dbReference type="CDD" id="cd03670">
    <property type="entry name" value="NUDIX_ADPRase_Nudt9"/>
    <property type="match status" value="1"/>
</dbReference>
<comment type="pathway">
    <text evidence="2 9">Protein modification; eIF5A hypusination.</text>
</comment>
<comment type="function">
    <text evidence="9">Catalyzes the hydroxylation of the N(6)-(4-aminobutyl)-L-lysine intermediate to form hypusine, an essential post-translational modification only found in mature eIF-5A factor.</text>
</comment>
<feature type="binding site" evidence="9">
    <location>
        <position position="97"/>
    </location>
    <ligand>
        <name>Fe cation</name>
        <dbReference type="ChEBI" id="CHEBI:24875"/>
        <label>1</label>
    </ligand>
</feature>
<dbReference type="Proteomes" id="UP000694867">
    <property type="component" value="Unplaced"/>
</dbReference>
<dbReference type="InterPro" id="IPR039989">
    <property type="entry name" value="NUDT9"/>
</dbReference>
<dbReference type="FunFam" id="1.25.10.10:FF:000099">
    <property type="entry name" value="Deoxyhypusine hydroxylase"/>
    <property type="match status" value="1"/>
</dbReference>
<comment type="catalytic activity">
    <reaction evidence="1 9">
        <text>[eIF5A protein]-deoxyhypusine + AH2 + O2 = [eIF5A protein]-hypusine + A + H2O</text>
        <dbReference type="Rhea" id="RHEA:14101"/>
        <dbReference type="Rhea" id="RHEA-COMP:10144"/>
        <dbReference type="Rhea" id="RHEA-COMP:12592"/>
        <dbReference type="ChEBI" id="CHEBI:13193"/>
        <dbReference type="ChEBI" id="CHEBI:15377"/>
        <dbReference type="ChEBI" id="CHEBI:15379"/>
        <dbReference type="ChEBI" id="CHEBI:17499"/>
        <dbReference type="ChEBI" id="CHEBI:82657"/>
        <dbReference type="ChEBI" id="CHEBI:91175"/>
        <dbReference type="EC" id="1.14.99.29"/>
    </reaction>
</comment>
<dbReference type="InterPro" id="IPR027517">
    <property type="entry name" value="Deoxyhypusine_hydroxylase"/>
</dbReference>
<accession>A0AAJ7SF17</accession>
<feature type="binding site" evidence="9">
    <location>
        <position position="98"/>
    </location>
    <ligand>
        <name>Fe cation</name>
        <dbReference type="ChEBI" id="CHEBI:24875"/>
        <label>1</label>
    </ligand>
</feature>
<keyword evidence="8 9" id="KW-0386">Hypusine biosynthesis</keyword>
<dbReference type="InterPro" id="IPR004155">
    <property type="entry name" value="PBS_lyase_HEAT"/>
</dbReference>
<feature type="binding site" evidence="9">
    <location>
        <position position="224"/>
    </location>
    <ligand>
        <name>Fe cation</name>
        <dbReference type="ChEBI" id="CHEBI:24875"/>
        <label>2</label>
    </ligand>
</feature>
<dbReference type="Pfam" id="PF25969">
    <property type="entry name" value="NUDT9_N"/>
    <property type="match status" value="1"/>
</dbReference>
<dbReference type="SUPFAM" id="SSF55811">
    <property type="entry name" value="Nudix"/>
    <property type="match status" value="1"/>
</dbReference>
<keyword evidence="7 9" id="KW-0503">Monooxygenase</keyword>
<dbReference type="InterPro" id="IPR000086">
    <property type="entry name" value="NUDIX_hydrolase_dom"/>
</dbReference>
<evidence type="ECO:0000313" key="12">
    <source>
        <dbReference type="RefSeq" id="XP_028966718.1"/>
    </source>
</evidence>
<keyword evidence="11" id="KW-1185">Reference proteome</keyword>
<dbReference type="InterPro" id="IPR015797">
    <property type="entry name" value="NUDIX_hydrolase-like_dom_sf"/>
</dbReference>
<comment type="similarity">
    <text evidence="9">Belongs to the deoxyhypusine hydroxylase family.</text>
</comment>
<evidence type="ECO:0000256" key="6">
    <source>
        <dbReference type="ARBA" id="ARBA00023004"/>
    </source>
</evidence>
<evidence type="ECO:0000256" key="7">
    <source>
        <dbReference type="ARBA" id="ARBA00023033"/>
    </source>
</evidence>
<feature type="binding site" evidence="9">
    <location>
        <position position="257"/>
    </location>
    <ligand>
        <name>Fe cation</name>
        <dbReference type="ChEBI" id="CHEBI:24875"/>
        <label>2</label>
    </ligand>
</feature>
<keyword evidence="5 9" id="KW-0560">Oxidoreductase</keyword>
<dbReference type="RefSeq" id="XP_028966718.1">
    <property type="nucleotide sequence ID" value="XM_029110885.1"/>
</dbReference>
<evidence type="ECO:0000256" key="9">
    <source>
        <dbReference type="HAMAP-Rule" id="MF_03101"/>
    </source>
</evidence>
<feature type="binding site" evidence="9">
    <location>
        <position position="65"/>
    </location>
    <ligand>
        <name>Fe cation</name>
        <dbReference type="ChEBI" id="CHEBI:24875"/>
        <label>1</label>
    </ligand>
</feature>